<protein>
    <submittedName>
        <fullName evidence="5">Carbohydrate binding domain-containing protein</fullName>
    </submittedName>
</protein>
<evidence type="ECO:0000256" key="2">
    <source>
        <dbReference type="SAM" id="MobiDB-lite"/>
    </source>
</evidence>
<dbReference type="SUPFAM" id="SSF49785">
    <property type="entry name" value="Galactose-binding domain-like"/>
    <property type="match status" value="1"/>
</dbReference>
<feature type="compositionally biased region" description="Acidic residues" evidence="2">
    <location>
        <begin position="201"/>
        <end position="217"/>
    </location>
</feature>
<dbReference type="AlphaFoldDB" id="A0A927IGS7"/>
<feature type="signal peptide" evidence="3">
    <location>
        <begin position="1"/>
        <end position="25"/>
    </location>
</feature>
<dbReference type="InterPro" id="IPR008979">
    <property type="entry name" value="Galactose-bd-like_sf"/>
</dbReference>
<dbReference type="Pfam" id="PF02018">
    <property type="entry name" value="CBM_4_9"/>
    <property type="match status" value="1"/>
</dbReference>
<dbReference type="Proteomes" id="UP000622317">
    <property type="component" value="Unassembled WGS sequence"/>
</dbReference>
<accession>A0A927IGS7</accession>
<sequence>MRSGKHITTTTLVALSFWAATCLSAAEMKVFDWNGPASESNRGFPHDQPPLQNGDWETPINYAEGTFHIRIEIRSQPVPQSMKLQFCIWQEKDGNKFELETCTKQQLIVGSEGATLIHSQAIADMWKKGGKPIEWHRARHRVGVAIKTQDGTPVSDYQGWNWNGEDPKAWYPLDFRYTVVVVSKDSEFSGWENYLEKGSEEPTDPSDPEPEPVDPEPEPVPGPEPERGFGVLSNGGFEKGMESWKFYTNGSGSALATSPGYDGSSKCVSVAIDSLGSNIQLNQSGLELAAYQDYRLTFDAYSSTGSDLRVSLAKPDSPYTVYGLNRVTVELSSSWQSHSIDFSTMNFNSKVADGRLFFWFANDARPGDVYYIDNVRLVRAAEMSLPLAPSNLMVR</sequence>
<proteinExistence type="predicted"/>
<evidence type="ECO:0000256" key="3">
    <source>
        <dbReference type="SAM" id="SignalP"/>
    </source>
</evidence>
<dbReference type="RefSeq" id="WP_191616118.1">
    <property type="nucleotide sequence ID" value="NZ_JACYFG010000006.1"/>
</dbReference>
<name>A0A927IGS7_9BACT</name>
<keyword evidence="1" id="KW-0378">Hydrolase</keyword>
<feature type="region of interest" description="Disordered" evidence="2">
    <location>
        <begin position="196"/>
        <end position="233"/>
    </location>
</feature>
<feature type="domain" description="CBM-cenC" evidence="4">
    <location>
        <begin position="231"/>
        <end position="351"/>
    </location>
</feature>
<keyword evidence="6" id="KW-1185">Reference proteome</keyword>
<feature type="chain" id="PRO_5037019595" evidence="3">
    <location>
        <begin position="26"/>
        <end position="395"/>
    </location>
</feature>
<comment type="caution">
    <text evidence="5">The sequence shown here is derived from an EMBL/GenBank/DDBJ whole genome shotgun (WGS) entry which is preliminary data.</text>
</comment>
<dbReference type="EMBL" id="JACYFG010000006">
    <property type="protein sequence ID" value="MBD5778993.1"/>
    <property type="molecule type" value="Genomic_DNA"/>
</dbReference>
<reference evidence="5" key="1">
    <citation type="submission" date="2020-09" db="EMBL/GenBank/DDBJ databases">
        <title>Pelagicoccus enzymogenes sp. nov. with an EPS production, isolated from marine sediment.</title>
        <authorList>
            <person name="Feng X."/>
        </authorList>
    </citation>
    <scope>NUCLEOTIDE SEQUENCE</scope>
    <source>
        <strain evidence="5">NFK12</strain>
    </source>
</reference>
<gene>
    <name evidence="5" type="ORF">IEN85_05775</name>
</gene>
<dbReference type="InterPro" id="IPR003305">
    <property type="entry name" value="CenC_carb-bd"/>
</dbReference>
<keyword evidence="3" id="KW-0732">Signal</keyword>
<dbReference type="GO" id="GO:0016798">
    <property type="term" value="F:hydrolase activity, acting on glycosyl bonds"/>
    <property type="evidence" value="ECO:0007669"/>
    <property type="project" value="InterPro"/>
</dbReference>
<organism evidence="5 6">
    <name type="scientific">Pelagicoccus enzymogenes</name>
    <dbReference type="NCBI Taxonomy" id="2773457"/>
    <lineage>
        <taxon>Bacteria</taxon>
        <taxon>Pseudomonadati</taxon>
        <taxon>Verrucomicrobiota</taxon>
        <taxon>Opitutia</taxon>
        <taxon>Puniceicoccales</taxon>
        <taxon>Pelagicoccaceae</taxon>
        <taxon>Pelagicoccus</taxon>
    </lineage>
</organism>
<evidence type="ECO:0000256" key="1">
    <source>
        <dbReference type="ARBA" id="ARBA00022801"/>
    </source>
</evidence>
<evidence type="ECO:0000313" key="6">
    <source>
        <dbReference type="Proteomes" id="UP000622317"/>
    </source>
</evidence>
<dbReference type="Gene3D" id="2.60.120.260">
    <property type="entry name" value="Galactose-binding domain-like"/>
    <property type="match status" value="1"/>
</dbReference>
<evidence type="ECO:0000313" key="5">
    <source>
        <dbReference type="EMBL" id="MBD5778993.1"/>
    </source>
</evidence>
<evidence type="ECO:0000259" key="4">
    <source>
        <dbReference type="Pfam" id="PF02018"/>
    </source>
</evidence>